<dbReference type="Proteomes" id="UP001156601">
    <property type="component" value="Unassembled WGS sequence"/>
</dbReference>
<dbReference type="InterPro" id="IPR003593">
    <property type="entry name" value="AAA+_ATPase"/>
</dbReference>
<dbReference type="GO" id="GO:0016887">
    <property type="term" value="F:ATP hydrolysis activity"/>
    <property type="evidence" value="ECO:0007669"/>
    <property type="project" value="InterPro"/>
</dbReference>
<proteinExistence type="predicted"/>
<reference evidence="4" key="1">
    <citation type="journal article" date="2014" name="Int. J. Syst. Evol. Microbiol.">
        <title>Complete genome sequence of Corynebacterium casei LMG S-19264T (=DSM 44701T), isolated from a smear-ripened cheese.</title>
        <authorList>
            <consortium name="US DOE Joint Genome Institute (JGI-PGF)"/>
            <person name="Walter F."/>
            <person name="Albersmeier A."/>
            <person name="Kalinowski J."/>
            <person name="Ruckert C."/>
        </authorList>
    </citation>
    <scope>NUCLEOTIDE SEQUENCE</scope>
    <source>
        <strain evidence="4">NBRC 110023</strain>
    </source>
</reference>
<dbReference type="SUPFAM" id="SSF52540">
    <property type="entry name" value="P-loop containing nucleoside triphosphate hydrolases"/>
    <property type="match status" value="1"/>
</dbReference>
<evidence type="ECO:0000259" key="3">
    <source>
        <dbReference type="PROSITE" id="PS50893"/>
    </source>
</evidence>
<keyword evidence="1" id="KW-0547">Nucleotide-binding</keyword>
<dbReference type="InterPro" id="IPR015854">
    <property type="entry name" value="ABC_transpr_LolD-like"/>
</dbReference>
<dbReference type="RefSeq" id="WP_284217928.1">
    <property type="nucleotide sequence ID" value="NZ_BSOT01000006.1"/>
</dbReference>
<comment type="caution">
    <text evidence="4">The sequence shown here is derived from an EMBL/GenBank/DDBJ whole genome shotgun (WGS) entry which is preliminary data.</text>
</comment>
<dbReference type="InterPro" id="IPR017871">
    <property type="entry name" value="ABC_transporter-like_CS"/>
</dbReference>
<evidence type="ECO:0000313" key="4">
    <source>
        <dbReference type="EMBL" id="GLR71578.1"/>
    </source>
</evidence>
<dbReference type="GO" id="GO:0005886">
    <property type="term" value="C:plasma membrane"/>
    <property type="evidence" value="ECO:0007669"/>
    <property type="project" value="TreeGrafter"/>
</dbReference>
<dbReference type="Pfam" id="PF00005">
    <property type="entry name" value="ABC_tran"/>
    <property type="match status" value="1"/>
</dbReference>
<organism evidence="4 5">
    <name type="scientific">Agaribacter marinus</name>
    <dbReference type="NCBI Taxonomy" id="1431249"/>
    <lineage>
        <taxon>Bacteria</taxon>
        <taxon>Pseudomonadati</taxon>
        <taxon>Pseudomonadota</taxon>
        <taxon>Gammaproteobacteria</taxon>
        <taxon>Alteromonadales</taxon>
        <taxon>Alteromonadaceae</taxon>
        <taxon>Agaribacter</taxon>
    </lineage>
</organism>
<dbReference type="PROSITE" id="PS00211">
    <property type="entry name" value="ABC_TRANSPORTER_1"/>
    <property type="match status" value="1"/>
</dbReference>
<dbReference type="GO" id="GO:0005524">
    <property type="term" value="F:ATP binding"/>
    <property type="evidence" value="ECO:0007669"/>
    <property type="project" value="UniProtKB-KW"/>
</dbReference>
<name>A0AA37SXC8_9ALTE</name>
<dbReference type="PANTHER" id="PTHR24220">
    <property type="entry name" value="IMPORT ATP-BINDING PROTEIN"/>
    <property type="match status" value="1"/>
</dbReference>
<evidence type="ECO:0000256" key="1">
    <source>
        <dbReference type="ARBA" id="ARBA00022741"/>
    </source>
</evidence>
<gene>
    <name evidence="4" type="ORF">GCM10007852_24860</name>
</gene>
<keyword evidence="2 4" id="KW-0067">ATP-binding</keyword>
<feature type="domain" description="ABC transporter" evidence="3">
    <location>
        <begin position="16"/>
        <end position="239"/>
    </location>
</feature>
<evidence type="ECO:0000256" key="2">
    <source>
        <dbReference type="ARBA" id="ARBA00022840"/>
    </source>
</evidence>
<dbReference type="Gene3D" id="3.40.50.300">
    <property type="entry name" value="P-loop containing nucleotide triphosphate hydrolases"/>
    <property type="match status" value="1"/>
</dbReference>
<accession>A0AA37SXC8</accession>
<dbReference type="InterPro" id="IPR003439">
    <property type="entry name" value="ABC_transporter-like_ATP-bd"/>
</dbReference>
<reference evidence="4" key="2">
    <citation type="submission" date="2023-01" db="EMBL/GenBank/DDBJ databases">
        <title>Draft genome sequence of Agaribacter marinus strain NBRC 110023.</title>
        <authorList>
            <person name="Sun Q."/>
            <person name="Mori K."/>
        </authorList>
    </citation>
    <scope>NUCLEOTIDE SEQUENCE</scope>
    <source>
        <strain evidence="4">NBRC 110023</strain>
    </source>
</reference>
<dbReference type="PANTHER" id="PTHR24220:SF611">
    <property type="entry name" value="ATP-BINDING COMPONENT OF ABC TRANSPORTER-RELATED"/>
    <property type="match status" value="1"/>
</dbReference>
<dbReference type="EMBL" id="BSOT01000006">
    <property type="protein sequence ID" value="GLR71578.1"/>
    <property type="molecule type" value="Genomic_DNA"/>
</dbReference>
<dbReference type="GO" id="GO:0022857">
    <property type="term" value="F:transmembrane transporter activity"/>
    <property type="evidence" value="ECO:0007669"/>
    <property type="project" value="TreeGrafter"/>
</dbReference>
<protein>
    <submittedName>
        <fullName evidence="4">ABC transporter ATP-binding protein</fullName>
    </submittedName>
</protein>
<dbReference type="PROSITE" id="PS50893">
    <property type="entry name" value="ABC_TRANSPORTER_2"/>
    <property type="match status" value="1"/>
</dbReference>
<dbReference type="AlphaFoldDB" id="A0AA37SXC8"/>
<evidence type="ECO:0000313" key="5">
    <source>
        <dbReference type="Proteomes" id="UP001156601"/>
    </source>
</evidence>
<keyword evidence="5" id="KW-1185">Reference proteome</keyword>
<sequence length="240" mass="26571">MSIAKLQQADNQAIAVKLSDITYRYANTAPTLYCENWQVKTSERIFLHGDSGSGKSTILSLLSGITKPNSGSIDIGTSNLSKLSASQVDKFRACNIGIVFQQFNLIPYLSVIKNIELAVYFAKTSVNVRDSLAPMLDSVKLPTDILNKQVAQLSVGQKQRVAILRALINSPDLLLIDEPTSALDANARDGFMQMLMSMEQTRDTTMIFVSHDQSLRQYFTQHIAVSDICQWRTNSKESAC</sequence>
<dbReference type="SMART" id="SM00382">
    <property type="entry name" value="AAA"/>
    <property type="match status" value="1"/>
</dbReference>
<dbReference type="InterPro" id="IPR027417">
    <property type="entry name" value="P-loop_NTPase"/>
</dbReference>